<proteinExistence type="predicted"/>
<keyword evidence="2" id="KW-1133">Transmembrane helix</keyword>
<feature type="compositionally biased region" description="Polar residues" evidence="1">
    <location>
        <begin position="161"/>
        <end position="179"/>
    </location>
</feature>
<dbReference type="GO" id="GO:0009734">
    <property type="term" value="P:auxin-activated signaling pathway"/>
    <property type="evidence" value="ECO:0007669"/>
    <property type="project" value="TreeGrafter"/>
</dbReference>
<evidence type="ECO:0000259" key="3">
    <source>
        <dbReference type="Pfam" id="PF05703"/>
    </source>
</evidence>
<dbReference type="PANTHER" id="PTHR31351">
    <property type="entry name" value="EXPRESSED PROTEIN"/>
    <property type="match status" value="1"/>
</dbReference>
<keyword evidence="5" id="KW-1185">Reference proteome</keyword>
<feature type="region of interest" description="Disordered" evidence="1">
    <location>
        <begin position="161"/>
        <end position="195"/>
    </location>
</feature>
<feature type="region of interest" description="Disordered" evidence="1">
    <location>
        <begin position="274"/>
        <end position="294"/>
    </location>
</feature>
<feature type="compositionally biased region" description="Polar residues" evidence="1">
    <location>
        <begin position="14"/>
        <end position="23"/>
    </location>
</feature>
<evidence type="ECO:0000313" key="5">
    <source>
        <dbReference type="Proteomes" id="UP000306102"/>
    </source>
</evidence>
<protein>
    <recommendedName>
        <fullName evidence="3">VAN3-binding protein-like auxin canalisation domain-containing protein</fullName>
    </recommendedName>
</protein>
<name>A0A4S4ECL2_CAMSN</name>
<feature type="transmembrane region" description="Helical" evidence="2">
    <location>
        <begin position="252"/>
        <end position="277"/>
    </location>
</feature>
<dbReference type="InterPro" id="IPR040269">
    <property type="entry name" value="VAB"/>
</dbReference>
<dbReference type="GO" id="GO:0010087">
    <property type="term" value="P:phloem or xylem histogenesis"/>
    <property type="evidence" value="ECO:0007669"/>
    <property type="project" value="TreeGrafter"/>
</dbReference>
<evidence type="ECO:0000256" key="2">
    <source>
        <dbReference type="SAM" id="Phobius"/>
    </source>
</evidence>
<dbReference type="EMBL" id="SDRB02005575">
    <property type="protein sequence ID" value="THG14013.1"/>
    <property type="molecule type" value="Genomic_DNA"/>
</dbReference>
<keyword evidence="2" id="KW-0812">Transmembrane</keyword>
<dbReference type="PANTHER" id="PTHR31351:SF41">
    <property type="entry name" value="VAN3-BINDING PROTEIN-LIKE"/>
    <property type="match status" value="1"/>
</dbReference>
<organism evidence="4 5">
    <name type="scientific">Camellia sinensis var. sinensis</name>
    <name type="common">China tea</name>
    <dbReference type="NCBI Taxonomy" id="542762"/>
    <lineage>
        <taxon>Eukaryota</taxon>
        <taxon>Viridiplantae</taxon>
        <taxon>Streptophyta</taxon>
        <taxon>Embryophyta</taxon>
        <taxon>Tracheophyta</taxon>
        <taxon>Spermatophyta</taxon>
        <taxon>Magnoliopsida</taxon>
        <taxon>eudicotyledons</taxon>
        <taxon>Gunneridae</taxon>
        <taxon>Pentapetalae</taxon>
        <taxon>asterids</taxon>
        <taxon>Ericales</taxon>
        <taxon>Theaceae</taxon>
        <taxon>Camellia</taxon>
    </lineage>
</organism>
<feature type="domain" description="VAN3-binding protein-like auxin canalisation" evidence="3">
    <location>
        <begin position="52"/>
        <end position="294"/>
    </location>
</feature>
<feature type="compositionally biased region" description="Low complexity" evidence="1">
    <location>
        <begin position="84"/>
        <end position="114"/>
    </location>
</feature>
<gene>
    <name evidence="4" type="ORF">TEA_022786</name>
</gene>
<feature type="region of interest" description="Disordered" evidence="1">
    <location>
        <begin position="77"/>
        <end position="120"/>
    </location>
</feature>
<dbReference type="Proteomes" id="UP000306102">
    <property type="component" value="Unassembled WGS sequence"/>
</dbReference>
<dbReference type="GO" id="GO:0010305">
    <property type="term" value="P:leaf vascular tissue pattern formation"/>
    <property type="evidence" value="ECO:0007669"/>
    <property type="project" value="TreeGrafter"/>
</dbReference>
<evidence type="ECO:0000256" key="1">
    <source>
        <dbReference type="SAM" id="MobiDB-lite"/>
    </source>
</evidence>
<reference evidence="4 5" key="1">
    <citation type="journal article" date="2018" name="Proc. Natl. Acad. Sci. U.S.A.">
        <title>Draft genome sequence of Camellia sinensis var. sinensis provides insights into the evolution of the tea genome and tea quality.</title>
        <authorList>
            <person name="Wei C."/>
            <person name="Yang H."/>
            <person name="Wang S."/>
            <person name="Zhao J."/>
            <person name="Liu C."/>
            <person name="Gao L."/>
            <person name="Xia E."/>
            <person name="Lu Y."/>
            <person name="Tai Y."/>
            <person name="She G."/>
            <person name="Sun J."/>
            <person name="Cao H."/>
            <person name="Tong W."/>
            <person name="Gao Q."/>
            <person name="Li Y."/>
            <person name="Deng W."/>
            <person name="Jiang X."/>
            <person name="Wang W."/>
            <person name="Chen Q."/>
            <person name="Zhang S."/>
            <person name="Li H."/>
            <person name="Wu J."/>
            <person name="Wang P."/>
            <person name="Li P."/>
            <person name="Shi C."/>
            <person name="Zheng F."/>
            <person name="Jian J."/>
            <person name="Huang B."/>
            <person name="Shan D."/>
            <person name="Shi M."/>
            <person name="Fang C."/>
            <person name="Yue Y."/>
            <person name="Li F."/>
            <person name="Li D."/>
            <person name="Wei S."/>
            <person name="Han B."/>
            <person name="Jiang C."/>
            <person name="Yin Y."/>
            <person name="Xia T."/>
            <person name="Zhang Z."/>
            <person name="Bennetzen J.L."/>
            <person name="Zhao S."/>
            <person name="Wan X."/>
        </authorList>
    </citation>
    <scope>NUCLEOTIDE SEQUENCE [LARGE SCALE GENOMIC DNA]</scope>
    <source>
        <strain evidence="5">cv. Shuchazao</strain>
        <tissue evidence="4">Leaf</tissue>
    </source>
</reference>
<feature type="region of interest" description="Disordered" evidence="1">
    <location>
        <begin position="1"/>
        <end position="55"/>
    </location>
</feature>
<dbReference type="Pfam" id="PF05703">
    <property type="entry name" value="Auxin_canalis"/>
    <property type="match status" value="1"/>
</dbReference>
<sequence>MALYKKQPTKHSIKQLSELTTMPTPLLIGVGKMERRRSEQRGGNGDGEVQLPELPTEPLEFLARSWSASALQVSKALAPPTPKLPTTTTATTTATNGGCSSNSDSSFSSVVEDVTGGGDVETEDSAAAAIPGNGNPLLSFSFASSATSQLVLERIMSQSEISPLTSGRLSHSSGPLNSSHAEETDSAPVSPSDDFDDVVKYLRSNNSLQPLFTGKNNVGGGGGVSTPSGKTVGRWLKERREKKKEEARTHNAQLHAVVSVAGVAAAVAAIAAATAAASASEKDDQMAKTDMAVA</sequence>
<accession>A0A4S4ECL2</accession>
<feature type="region of interest" description="Disordered" evidence="1">
    <location>
        <begin position="212"/>
        <end position="231"/>
    </location>
</feature>
<evidence type="ECO:0000313" key="4">
    <source>
        <dbReference type="EMBL" id="THG14013.1"/>
    </source>
</evidence>
<keyword evidence="2" id="KW-0472">Membrane</keyword>
<dbReference type="InterPro" id="IPR008546">
    <property type="entry name" value="VAN3-bd-like_auxin_canal"/>
</dbReference>
<dbReference type="AlphaFoldDB" id="A0A4S4ECL2"/>
<comment type="caution">
    <text evidence="4">The sequence shown here is derived from an EMBL/GenBank/DDBJ whole genome shotgun (WGS) entry which is preliminary data.</text>
</comment>